<dbReference type="Gene3D" id="2.40.50.100">
    <property type="match status" value="2"/>
</dbReference>
<evidence type="ECO:0000256" key="2">
    <source>
        <dbReference type="SAM" id="Phobius"/>
    </source>
</evidence>
<dbReference type="RefSeq" id="WP_114207342.1">
    <property type="nucleotide sequence ID" value="NZ_CP030840.1"/>
</dbReference>
<dbReference type="EMBL" id="CP030840">
    <property type="protein sequence ID" value="AXC12009.1"/>
    <property type="molecule type" value="Genomic_DNA"/>
</dbReference>
<keyword evidence="2" id="KW-0812">Transmembrane</keyword>
<reference evidence="5 6" key="1">
    <citation type="journal article" date="2018" name="Front. Microbiol.">
        <title>Hydrolytic Capabilities as a Key to Environmental Success: Chitinolytic and Cellulolytic Acidobacteria From Acidic Sub-arctic Soils and Boreal Peatlands.</title>
        <authorList>
            <person name="Belova S.E."/>
            <person name="Ravin N.V."/>
            <person name="Pankratov T.A."/>
            <person name="Rakitin A.L."/>
            <person name="Ivanova A.A."/>
            <person name="Beletsky A.V."/>
            <person name="Mardanov A.V."/>
            <person name="Sinninghe Damste J.S."/>
            <person name="Dedysh S.N."/>
        </authorList>
    </citation>
    <scope>NUCLEOTIDE SEQUENCE [LARGE SCALE GENOMIC DNA]</scope>
    <source>
        <strain evidence="5 6">SBC82</strain>
    </source>
</reference>
<organism evidence="5 6">
    <name type="scientific">Acidisarcina polymorpha</name>
    <dbReference type="NCBI Taxonomy" id="2211140"/>
    <lineage>
        <taxon>Bacteria</taxon>
        <taxon>Pseudomonadati</taxon>
        <taxon>Acidobacteriota</taxon>
        <taxon>Terriglobia</taxon>
        <taxon>Terriglobales</taxon>
        <taxon>Acidobacteriaceae</taxon>
        <taxon>Acidisarcina</taxon>
    </lineage>
</organism>
<dbReference type="Gene3D" id="2.40.30.170">
    <property type="match status" value="1"/>
</dbReference>
<name>A0A2Z5FYQ5_9BACT</name>
<dbReference type="OrthoDB" id="9811754at2"/>
<dbReference type="KEGG" id="abas:ACPOL_2696"/>
<dbReference type="Gene3D" id="1.10.287.470">
    <property type="entry name" value="Helix hairpin bin"/>
    <property type="match status" value="1"/>
</dbReference>
<dbReference type="InterPro" id="IPR058792">
    <property type="entry name" value="Beta-barrel_RND_2"/>
</dbReference>
<dbReference type="AlphaFoldDB" id="A0A2Z5FYQ5"/>
<dbReference type="InterPro" id="IPR050739">
    <property type="entry name" value="MFP"/>
</dbReference>
<evidence type="ECO:0000256" key="1">
    <source>
        <dbReference type="SAM" id="Coils"/>
    </source>
</evidence>
<dbReference type="Pfam" id="PF25954">
    <property type="entry name" value="Beta-barrel_RND_2"/>
    <property type="match status" value="1"/>
</dbReference>
<feature type="transmembrane region" description="Helical" evidence="2">
    <location>
        <begin position="19"/>
        <end position="37"/>
    </location>
</feature>
<sequence>MILGKQGGLPSVSVKPRSFIIPVLILVAAGALFAIIARRWVYWQSSAATEKTDDAYVRANIVPLSTRISDTLHDLNVNDYQTVRAGQLVAKLDDKDYRSELDQAESSLDAANAALQDNQVQKQVQRASIAAAQQQVEEAVSAESTAAANVATANSEVVRADEERQRQEALYAENAATRQTLEKAVADSRRAHANLDGAESDRMKAAATVQQARATVLGDERTLKLLNSKDEDYRASIRERAAAVDTAQVQLNYTKIYAPADGRVGERKVFPGQLVSPGLEVISLVEGVTWIEANYQETQLAGMRVGDAADIHIDAMPSYSFHGHVMEIAPTSGAAGSLLPPENATGNFTKVVQRLPVKVAIDSGSVSANQLQPGLSAEVYIHASGARH</sequence>
<dbReference type="PANTHER" id="PTHR30386:SF24">
    <property type="entry name" value="MULTIDRUG RESISTANCE EFFLUX PUMP"/>
    <property type="match status" value="1"/>
</dbReference>
<protein>
    <submittedName>
        <fullName evidence="5">Membrane fusion component of tripartite multidrug resistance system</fullName>
    </submittedName>
</protein>
<evidence type="ECO:0000313" key="5">
    <source>
        <dbReference type="EMBL" id="AXC12009.1"/>
    </source>
</evidence>
<evidence type="ECO:0000259" key="3">
    <source>
        <dbReference type="Pfam" id="PF25917"/>
    </source>
</evidence>
<feature type="domain" description="Multidrug resistance protein MdtA-like barrel-sandwich hybrid" evidence="3">
    <location>
        <begin position="61"/>
        <end position="278"/>
    </location>
</feature>
<dbReference type="Proteomes" id="UP000253606">
    <property type="component" value="Chromosome"/>
</dbReference>
<accession>A0A2Z5FYQ5</accession>
<keyword evidence="2" id="KW-0472">Membrane</keyword>
<feature type="domain" description="CusB-like beta-barrel" evidence="4">
    <location>
        <begin position="290"/>
        <end position="332"/>
    </location>
</feature>
<dbReference type="Pfam" id="PF25917">
    <property type="entry name" value="BSH_RND"/>
    <property type="match status" value="1"/>
</dbReference>
<feature type="coiled-coil region" evidence="1">
    <location>
        <begin position="94"/>
        <end position="121"/>
    </location>
</feature>
<proteinExistence type="predicted"/>
<gene>
    <name evidence="5" type="ORF">ACPOL_2696</name>
</gene>
<keyword evidence="1" id="KW-0175">Coiled coil</keyword>
<evidence type="ECO:0000259" key="4">
    <source>
        <dbReference type="Pfam" id="PF25954"/>
    </source>
</evidence>
<dbReference type="SUPFAM" id="SSF111369">
    <property type="entry name" value="HlyD-like secretion proteins"/>
    <property type="match status" value="2"/>
</dbReference>
<dbReference type="GO" id="GO:0055085">
    <property type="term" value="P:transmembrane transport"/>
    <property type="evidence" value="ECO:0007669"/>
    <property type="project" value="InterPro"/>
</dbReference>
<dbReference type="PANTHER" id="PTHR30386">
    <property type="entry name" value="MEMBRANE FUSION SUBUNIT OF EMRAB-TOLC MULTIDRUG EFFLUX PUMP"/>
    <property type="match status" value="1"/>
</dbReference>
<keyword evidence="6" id="KW-1185">Reference proteome</keyword>
<keyword evidence="2" id="KW-1133">Transmembrane helix</keyword>
<dbReference type="InterPro" id="IPR058625">
    <property type="entry name" value="MdtA-like_BSH"/>
</dbReference>
<evidence type="ECO:0000313" key="6">
    <source>
        <dbReference type="Proteomes" id="UP000253606"/>
    </source>
</evidence>